<evidence type="ECO:0000256" key="1">
    <source>
        <dbReference type="SAM" id="MobiDB-lite"/>
    </source>
</evidence>
<dbReference type="SUPFAM" id="SSF49373">
    <property type="entry name" value="Invasin/intimin cell-adhesion fragments"/>
    <property type="match status" value="1"/>
</dbReference>
<feature type="domain" description="Autotransporter" evidence="2">
    <location>
        <begin position="613"/>
        <end position="888"/>
    </location>
</feature>
<dbReference type="InterPro" id="IPR013783">
    <property type="entry name" value="Ig-like_fold"/>
</dbReference>
<dbReference type="Gene3D" id="2.40.128.130">
    <property type="entry name" value="Autotransporter beta-domain"/>
    <property type="match status" value="1"/>
</dbReference>
<protein>
    <submittedName>
        <fullName evidence="3">Autotransporter domain-containing protein</fullName>
    </submittedName>
</protein>
<dbReference type="OrthoDB" id="5720638at2"/>
<dbReference type="InterPro" id="IPR036709">
    <property type="entry name" value="Autotransporte_beta_dom_sf"/>
</dbReference>
<dbReference type="Gene3D" id="2.60.40.1080">
    <property type="match status" value="1"/>
</dbReference>
<feature type="compositionally biased region" description="Basic and acidic residues" evidence="1">
    <location>
        <begin position="571"/>
        <end position="580"/>
    </location>
</feature>
<evidence type="ECO:0000259" key="2">
    <source>
        <dbReference type="PROSITE" id="PS51208"/>
    </source>
</evidence>
<dbReference type="Gene3D" id="2.60.40.10">
    <property type="entry name" value="Immunoglobulins"/>
    <property type="match status" value="1"/>
</dbReference>
<dbReference type="SMART" id="SM00869">
    <property type="entry name" value="Autotransporter"/>
    <property type="match status" value="1"/>
</dbReference>
<dbReference type="SUPFAM" id="SSF49313">
    <property type="entry name" value="Cadherin-like"/>
    <property type="match status" value="1"/>
</dbReference>
<dbReference type="Proteomes" id="UP000308707">
    <property type="component" value="Unassembled WGS sequence"/>
</dbReference>
<gene>
    <name evidence="3" type="ORF">FCE95_05010</name>
</gene>
<dbReference type="GO" id="GO:0016020">
    <property type="term" value="C:membrane"/>
    <property type="evidence" value="ECO:0007669"/>
    <property type="project" value="InterPro"/>
</dbReference>
<comment type="caution">
    <text evidence="3">The sequence shown here is derived from an EMBL/GenBank/DDBJ whole genome shotgun (WGS) entry which is preliminary data.</text>
</comment>
<keyword evidence="4" id="KW-1185">Reference proteome</keyword>
<dbReference type="Pfam" id="PF05345">
    <property type="entry name" value="He_PIG"/>
    <property type="match status" value="1"/>
</dbReference>
<dbReference type="AlphaFoldDB" id="A0A4U5K3Q9"/>
<accession>A0A4U5K3Q9</accession>
<dbReference type="SUPFAM" id="SSF103515">
    <property type="entry name" value="Autotransporter"/>
    <property type="match status" value="1"/>
</dbReference>
<dbReference type="PROSITE" id="PS51208">
    <property type="entry name" value="AUTOTRANSPORTER"/>
    <property type="match status" value="1"/>
</dbReference>
<evidence type="ECO:0000313" key="4">
    <source>
        <dbReference type="Proteomes" id="UP000308707"/>
    </source>
</evidence>
<dbReference type="GO" id="GO:0005509">
    <property type="term" value="F:calcium ion binding"/>
    <property type="evidence" value="ECO:0007669"/>
    <property type="project" value="InterPro"/>
</dbReference>
<sequence length="920" mass="92841">MQAGNGAALICLATPQYSVGGGASGQTGAVTLQLTSTNPAGSQQVTVAAAAASFVFPTRLPGGANWNVSVLTPPSGQICSVNPASGTVVSSDVTNLALTCETVIVDVAPATLPNATYNATYSTTITASSGNGGVAPYTFAIDAGALPAGMALAGNGALTGTPTAAGTYNFTVGATSNNGFSGSRPYTLVVAQAAQSITAFAANPAAPVYAPGGSFSVSATGGASGNPVVFGSASPAVCTVSGSTVSMLGAGNCALTADQAGNSNYTPAPQATLNVAIGAGTQAITNFAANPASPTYAPGGTFAVSATPGPSTSPVVFGSASPSVCTVSGSTVSMLTSGACSLTADQAGDANYQAAAQVALNVTIQSATQAITGFSANPAAPVYAPNGTFAVSASGGASGNPVVFASTTASVCTVAGATVTMHAAGNCGLTANQAGGNGYLAAPEVALDVEIGLATPHLNWIAPLVKTVGEGSFDLPDPTSPSSGGYTFTSSNASVATVSGRRVALVGSGVATLVATQAAAGNYTQATVSTTLTVDARPDPTRDPSVVGGIQAQVDASVRFAAAQQANIRDRLRQQRHAQDNRSSNGLSLNVGGGSGASFSLPANQFMSDDALVMPKGWGWWTGGTVTTGERAFRGASQGFGYRSDGITAGVDWWLGGRVLVGVAGGWGWNDTDFDRSRSRLDAEQRSLSVYGLWRHGDHVFVDGTFGWGRLDFDIRRASDIAGATALAKREGDQNFASLTVGYERGGAGMNLTGYGRLDASRTRLDPYRERGLGIYDLAYGKQTVESSGLAVGLEGSYSMAQSKVRPYWMLEYREAFENRSDVALNYVVSPVSTDYKLALRSYGDNMLSYGAGLDWSIAPAWNLSLLFRREHASDQQTASSFGLMLSFSPQAQVAAPASLAAANADALPPADTATTATGR</sequence>
<dbReference type="Pfam" id="PF03797">
    <property type="entry name" value="Autotransporter"/>
    <property type="match status" value="1"/>
</dbReference>
<evidence type="ECO:0000313" key="3">
    <source>
        <dbReference type="EMBL" id="TKR33649.1"/>
    </source>
</evidence>
<dbReference type="InterPro" id="IPR005546">
    <property type="entry name" value="Autotransporte_beta"/>
</dbReference>
<feature type="region of interest" description="Disordered" evidence="1">
    <location>
        <begin position="571"/>
        <end position="590"/>
    </location>
</feature>
<dbReference type="InterPro" id="IPR015919">
    <property type="entry name" value="Cadherin-like_sf"/>
</dbReference>
<dbReference type="EMBL" id="SZUA01000001">
    <property type="protein sequence ID" value="TKR33649.1"/>
    <property type="molecule type" value="Genomic_DNA"/>
</dbReference>
<name>A0A4U5K3Q9_9GAMM</name>
<reference evidence="3 4" key="1">
    <citation type="submission" date="2019-04" db="EMBL/GenBank/DDBJ databases">
        <title>Reference strain of H23.</title>
        <authorList>
            <person name="Luo X."/>
        </authorList>
    </citation>
    <scope>NUCLEOTIDE SEQUENCE [LARGE SCALE GENOMIC DNA]</scope>
    <source>
        <strain evidence="3 4">H23</strain>
    </source>
</reference>
<organism evidence="3 4">
    <name type="scientific">Luteimonas gilva</name>
    <dbReference type="NCBI Taxonomy" id="2572684"/>
    <lineage>
        <taxon>Bacteria</taxon>
        <taxon>Pseudomonadati</taxon>
        <taxon>Pseudomonadota</taxon>
        <taxon>Gammaproteobacteria</taxon>
        <taxon>Lysobacterales</taxon>
        <taxon>Lysobacteraceae</taxon>
        <taxon>Luteimonas</taxon>
    </lineage>
</organism>
<dbReference type="InterPro" id="IPR008964">
    <property type="entry name" value="Invasin/intimin_cell_adhesion"/>
</dbReference>
<proteinExistence type="predicted"/>